<sequence>MLLFDYNNKTYELDYFPITDIDQAIDLIETMLICNKINENVKIKAPSLSCNGDLDNSKLYDDALNGTKEVREFEDKVEKDTQAAGVDNPLAPIQPQQESIEVNGNELHESKKENSNKMKETYKYNIGDWVIIKDNDMKAQVNNIIYDASGNITLFTIVASNGIAYDLDELDEIKPDPLYLDNIPGRVINSQNLTVPRFAEFDIDPDTRLTRIAQNEKLPDDYHRDLNKNTVYVYILKDGRRLCEEPYVANFEDIQKSKKIIRVLDENNNIEEYDANKDLEFLEMPYAAVVDSNDKPVRSIQIDPKSYINAGMDDMVVCKVDGKMTKFPKSRIKILS</sequence>
<accession>A0ABZ0Z6J6</accession>
<protein>
    <submittedName>
        <fullName evidence="1">Uncharacterized protein</fullName>
    </submittedName>
</protein>
<organism evidence="1 2">
    <name type="scientific">phage Lak_Megaphage_Sonny</name>
    <dbReference type="NCBI Taxonomy" id="3109229"/>
    <lineage>
        <taxon>Viruses</taxon>
        <taxon>Duplodnaviria</taxon>
        <taxon>Heunggongvirae</taxon>
        <taxon>Uroviricota</taxon>
        <taxon>Caudoviricetes</taxon>
        <taxon>Caudoviricetes code 15 clade</taxon>
    </lineage>
</organism>
<name>A0ABZ0Z6J6_9CAUD</name>
<proteinExistence type="predicted"/>
<dbReference type="Proteomes" id="UP001358193">
    <property type="component" value="Segment"/>
</dbReference>
<evidence type="ECO:0000313" key="1">
    <source>
        <dbReference type="EMBL" id="WQJ53845.1"/>
    </source>
</evidence>
<keyword evidence="2" id="KW-1185">Reference proteome</keyword>
<evidence type="ECO:0000313" key="2">
    <source>
        <dbReference type="Proteomes" id="UP001358193"/>
    </source>
</evidence>
<dbReference type="EMBL" id="OR769223">
    <property type="protein sequence ID" value="WQJ53845.1"/>
    <property type="molecule type" value="Genomic_DNA"/>
</dbReference>
<reference evidence="1 2" key="1">
    <citation type="submission" date="2023-11" db="EMBL/GenBank/DDBJ databases">
        <authorList>
            <person name="Cook R."/>
            <person name="Crisci M."/>
            <person name="Pye H."/>
            <person name="Adriaenssens E."/>
            <person name="Santini J."/>
        </authorList>
    </citation>
    <scope>NUCLEOTIDE SEQUENCE [LARGE SCALE GENOMIC DNA]</scope>
    <source>
        <strain evidence="1">Lak_Megaphage_Sonny</strain>
    </source>
</reference>